<accession>A0A656Z7N4</accession>
<sequence>MLHFTTREKLTKGSQKAGEAPDSYKEFDSYRADFVGADVDPRATETMSSYQIVSTNLALQKMEQKQMRQVTDEDWEEA</sequence>
<proteinExistence type="predicted"/>
<dbReference type="AlphaFoldDB" id="A0A656Z7N4"/>
<gene>
    <name evidence="2" type="ORF">AB664_08500</name>
</gene>
<comment type="caution">
    <text evidence="2">The sequence shown here is derived from an EMBL/GenBank/DDBJ whole genome shotgun (WGS) entry which is preliminary data.</text>
</comment>
<feature type="compositionally biased region" description="Basic and acidic residues" evidence="1">
    <location>
        <begin position="1"/>
        <end position="11"/>
    </location>
</feature>
<reference evidence="2" key="1">
    <citation type="submission" date="2016-02" db="EMBL/GenBank/DDBJ databases">
        <title>Genomic sequences of Ochrobactrum anthropi.</title>
        <authorList>
            <person name="Chudasama K.S."/>
            <person name="Thaker V.S."/>
        </authorList>
    </citation>
    <scope>NUCLEOTIDE SEQUENCE [LARGE SCALE GENOMIC DNA]</scope>
    <source>
        <strain evidence="2">SUBG007</strain>
    </source>
</reference>
<evidence type="ECO:0000313" key="2">
    <source>
        <dbReference type="EMBL" id="KYB45386.1"/>
    </source>
</evidence>
<feature type="region of interest" description="Disordered" evidence="1">
    <location>
        <begin position="1"/>
        <end position="22"/>
    </location>
</feature>
<protein>
    <submittedName>
        <fullName evidence="2">Uncharacterized protein</fullName>
    </submittedName>
</protein>
<evidence type="ECO:0000256" key="1">
    <source>
        <dbReference type="SAM" id="MobiDB-lite"/>
    </source>
</evidence>
<organism evidence="2">
    <name type="scientific">Brucella anthropi</name>
    <name type="common">Ochrobactrum anthropi</name>
    <dbReference type="NCBI Taxonomy" id="529"/>
    <lineage>
        <taxon>Bacteria</taxon>
        <taxon>Pseudomonadati</taxon>
        <taxon>Pseudomonadota</taxon>
        <taxon>Alphaproteobacteria</taxon>
        <taxon>Hyphomicrobiales</taxon>
        <taxon>Brucellaceae</taxon>
        <taxon>Brucella/Ochrobactrum group</taxon>
        <taxon>Brucella</taxon>
    </lineage>
</organism>
<name>A0A656Z7N4_BRUAN</name>
<dbReference type="EMBL" id="LUAY01005134">
    <property type="protein sequence ID" value="KYB45386.1"/>
    <property type="molecule type" value="Genomic_DNA"/>
</dbReference>